<protein>
    <submittedName>
        <fullName evidence="4">Methylaspartate mutase</fullName>
    </submittedName>
</protein>
<dbReference type="Pfam" id="PF06368">
    <property type="entry name" value="Met_asp_mut_E"/>
    <property type="match status" value="1"/>
</dbReference>
<name>A0ABP7R3U9_9ACTN</name>
<organism evidence="4 5">
    <name type="scientific">Streptomyces plumbiresistens</name>
    <dbReference type="NCBI Taxonomy" id="511811"/>
    <lineage>
        <taxon>Bacteria</taxon>
        <taxon>Bacillati</taxon>
        <taxon>Actinomycetota</taxon>
        <taxon>Actinomycetes</taxon>
        <taxon>Kitasatosporales</taxon>
        <taxon>Streptomycetaceae</taxon>
        <taxon>Streptomyces</taxon>
    </lineage>
</organism>
<evidence type="ECO:0000313" key="5">
    <source>
        <dbReference type="Proteomes" id="UP001500456"/>
    </source>
</evidence>
<evidence type="ECO:0000256" key="3">
    <source>
        <dbReference type="ARBA" id="ARBA00023285"/>
    </source>
</evidence>
<evidence type="ECO:0000313" key="4">
    <source>
        <dbReference type="EMBL" id="GAA3992093.1"/>
    </source>
</evidence>
<reference evidence="5" key="1">
    <citation type="journal article" date="2019" name="Int. J. Syst. Evol. Microbiol.">
        <title>The Global Catalogue of Microorganisms (GCM) 10K type strain sequencing project: providing services to taxonomists for standard genome sequencing and annotation.</title>
        <authorList>
            <consortium name="The Broad Institute Genomics Platform"/>
            <consortium name="The Broad Institute Genome Sequencing Center for Infectious Disease"/>
            <person name="Wu L."/>
            <person name="Ma J."/>
        </authorList>
    </citation>
    <scope>NUCLEOTIDE SEQUENCE [LARGE SCALE GENOMIC DNA]</scope>
    <source>
        <strain evidence="5">JCM 16924</strain>
    </source>
</reference>
<sequence>MTAPPDRGFGGFVATARSHGHLVVQPRMGFGSRARMRVGLERTKQAEGVTVGTITLDSYTRVGDFAAARAAVGGNSPLNGYPLLAHGAEATRALLDGVQDESFPVQVRHGSARPQAVFAELVAAGVHATEGGPVSYCLPYSRTPLRESVRHWAESCELLASAGGPDVVPHLESFGGCMLGQLCPPGLLVALSVLEGLFFAQHGLRSISLSYAQQTSTEQDTEALAALHRLAAEELPPDVRWHSVLYAYMGLYPSTARGAERLLRSAASLAVRAGAARLIVKTTAEAHRIPTIAENVAALELAAHTAAQARPDEPGAPRAESGGTVYAEARALVHAVRELHPDLGTALARAFARGLLDIPFCLHPDNQGRTRSLIDDQGRLRWSSTGGLPLPRTAPQPTARAMTSAGLLESLTFVQRAYDS</sequence>
<dbReference type="InterPro" id="IPR016176">
    <property type="entry name" value="Cbl-dep_enz_cat"/>
</dbReference>
<dbReference type="InterPro" id="IPR006396">
    <property type="entry name" value="Glu_mut_E"/>
</dbReference>
<keyword evidence="1" id="KW-0846">Cobalamin</keyword>
<dbReference type="Proteomes" id="UP001500456">
    <property type="component" value="Unassembled WGS sequence"/>
</dbReference>
<accession>A0ABP7R3U9</accession>
<comment type="caution">
    <text evidence="4">The sequence shown here is derived from an EMBL/GenBank/DDBJ whole genome shotgun (WGS) entry which is preliminary data.</text>
</comment>
<keyword evidence="5" id="KW-1185">Reference proteome</keyword>
<keyword evidence="3" id="KW-0170">Cobalt</keyword>
<dbReference type="SUPFAM" id="SSF51703">
    <property type="entry name" value="Cobalamin (vitamin B12)-dependent enzymes"/>
    <property type="match status" value="1"/>
</dbReference>
<dbReference type="RefSeq" id="WP_345563662.1">
    <property type="nucleotide sequence ID" value="NZ_BAAAZX010000006.1"/>
</dbReference>
<proteinExistence type="predicted"/>
<gene>
    <name evidence="4" type="ORF">GCM10022232_28670</name>
</gene>
<evidence type="ECO:0000256" key="1">
    <source>
        <dbReference type="ARBA" id="ARBA00022628"/>
    </source>
</evidence>
<keyword evidence="2" id="KW-0413">Isomerase</keyword>
<dbReference type="PIRSF" id="PIRSF001495">
    <property type="entry name" value="Met_asp_mut_epsi"/>
    <property type="match status" value="1"/>
</dbReference>
<evidence type="ECO:0000256" key="2">
    <source>
        <dbReference type="ARBA" id="ARBA00023235"/>
    </source>
</evidence>
<dbReference type="Gene3D" id="3.20.20.240">
    <property type="entry name" value="Methylmalonyl-CoA mutase"/>
    <property type="match status" value="1"/>
</dbReference>
<dbReference type="EMBL" id="BAAAZX010000006">
    <property type="protein sequence ID" value="GAA3992093.1"/>
    <property type="molecule type" value="Genomic_DNA"/>
</dbReference>